<sequence length="222" mass="24816">MSLYRSINGAIWRNIWVVGDLHGCHTLLMNELERVSFDPLCDLLISVGDLIDRGAENVECLELITMPWFMAVRGNHEQMMLDGLSSSGNVYHWLANGGGWFFNLDYDKERQAIALTHLVAGLPLIIEVMSEGKKVVVCHADYPHNEYSYGKPVDAEQVIWNRERVSAAQDGIVNEISGADLFIFGHTPAHQPSQYANQMYIDTGAVFCGRLTLVQIQDGAYA</sequence>
<accession>A0AAW9V5T5</accession>
<dbReference type="InterPro" id="IPR050126">
    <property type="entry name" value="Ap4A_hydrolase"/>
</dbReference>
<dbReference type="GO" id="GO:0110154">
    <property type="term" value="P:RNA decapping"/>
    <property type="evidence" value="ECO:0007669"/>
    <property type="project" value="TreeGrafter"/>
</dbReference>
<evidence type="ECO:0000313" key="2">
    <source>
        <dbReference type="EMBL" id="MSS34918.1"/>
    </source>
</evidence>
<evidence type="ECO:0000313" key="3">
    <source>
        <dbReference type="Proteomes" id="UP000468995"/>
    </source>
</evidence>
<evidence type="ECO:0000259" key="1">
    <source>
        <dbReference type="PROSITE" id="PS00125"/>
    </source>
</evidence>
<comment type="caution">
    <text evidence="2">The sequence shown here is derived from an EMBL/GenBank/DDBJ whole genome shotgun (WGS) entry which is preliminary data.</text>
</comment>
<dbReference type="InterPro" id="IPR029052">
    <property type="entry name" value="Metallo-depent_PP-like"/>
</dbReference>
<organism evidence="2 3">
    <name type="scientific">Klebsiella pneumoniae</name>
    <dbReference type="NCBI Taxonomy" id="573"/>
    <lineage>
        <taxon>Bacteria</taxon>
        <taxon>Pseudomonadati</taxon>
        <taxon>Pseudomonadota</taxon>
        <taxon>Gammaproteobacteria</taxon>
        <taxon>Enterobacterales</taxon>
        <taxon>Enterobacteriaceae</taxon>
        <taxon>Klebsiella/Raoultella group</taxon>
        <taxon>Klebsiella</taxon>
        <taxon>Klebsiella pneumoniae complex</taxon>
    </lineage>
</organism>
<dbReference type="GO" id="GO:0008803">
    <property type="term" value="F:bis(5'-nucleosyl)-tetraphosphatase (symmetrical) activity"/>
    <property type="evidence" value="ECO:0007669"/>
    <property type="project" value="TreeGrafter"/>
</dbReference>
<dbReference type="PANTHER" id="PTHR42850:SF10">
    <property type="entry name" value="SERINE_THREONINE-PROTEIN PHOSPHATASE 1"/>
    <property type="match status" value="1"/>
</dbReference>
<reference evidence="2 3" key="1">
    <citation type="submission" date="2019-07" db="EMBL/GenBank/DDBJ databases">
        <title>Genome sequence of OXA-232-producing Klebsiella pneumoniae ST23 from septicemic neonate.</title>
        <authorList>
            <person name="Mukherjee S."/>
            <person name="Naha S."/>
            <person name="Bhadury P."/>
            <person name="Basu S."/>
        </authorList>
    </citation>
    <scope>NUCLEOTIDE SEQUENCE [LARGE SCALE GENOMIC DNA]</scope>
    <source>
        <strain evidence="2 3">EN5275</strain>
    </source>
</reference>
<dbReference type="InterPro" id="IPR004843">
    <property type="entry name" value="Calcineurin-like_PHP"/>
</dbReference>
<dbReference type="Gene3D" id="3.60.21.10">
    <property type="match status" value="1"/>
</dbReference>
<gene>
    <name evidence="2" type="ORF">FME62_29930</name>
</gene>
<dbReference type="GO" id="GO:0005737">
    <property type="term" value="C:cytoplasm"/>
    <property type="evidence" value="ECO:0007669"/>
    <property type="project" value="TreeGrafter"/>
</dbReference>
<dbReference type="RefSeq" id="WP_068987110.1">
    <property type="nucleotide sequence ID" value="NZ_CP016814.1"/>
</dbReference>
<proteinExistence type="predicted"/>
<dbReference type="GO" id="GO:0016791">
    <property type="term" value="F:phosphatase activity"/>
    <property type="evidence" value="ECO:0007669"/>
    <property type="project" value="TreeGrafter"/>
</dbReference>
<dbReference type="AlphaFoldDB" id="A0AAW9V5T5"/>
<dbReference type="Proteomes" id="UP000468995">
    <property type="component" value="Unassembled WGS sequence"/>
</dbReference>
<protein>
    <submittedName>
        <fullName evidence="2">Serine/threonine protein phosphatase</fullName>
    </submittedName>
</protein>
<dbReference type="Pfam" id="PF00149">
    <property type="entry name" value="Metallophos"/>
    <property type="match status" value="1"/>
</dbReference>
<dbReference type="InterPro" id="IPR006186">
    <property type="entry name" value="Ser/Thr-sp_prot-phosphatase"/>
</dbReference>
<dbReference type="EMBL" id="VINI01000080">
    <property type="protein sequence ID" value="MSS34918.1"/>
    <property type="molecule type" value="Genomic_DNA"/>
</dbReference>
<dbReference type="SUPFAM" id="SSF56300">
    <property type="entry name" value="Metallo-dependent phosphatases"/>
    <property type="match status" value="1"/>
</dbReference>
<dbReference type="PROSITE" id="PS00125">
    <property type="entry name" value="SER_THR_PHOSPHATASE"/>
    <property type="match status" value="1"/>
</dbReference>
<name>A0AAW9V5T5_KLEPN</name>
<dbReference type="PANTHER" id="PTHR42850">
    <property type="entry name" value="METALLOPHOSPHOESTERASE"/>
    <property type="match status" value="1"/>
</dbReference>
<feature type="domain" description="Serine/threonine specific protein phosphatases" evidence="1">
    <location>
        <begin position="72"/>
        <end position="77"/>
    </location>
</feature>